<evidence type="ECO:0000256" key="13">
    <source>
        <dbReference type="ARBA" id="ARBA00023139"/>
    </source>
</evidence>
<evidence type="ECO:0000256" key="11">
    <source>
        <dbReference type="ARBA" id="ARBA00022842"/>
    </source>
</evidence>
<keyword evidence="11 18" id="KW-0460">Magnesium</keyword>
<feature type="signal peptide" evidence="20">
    <location>
        <begin position="1"/>
        <end position="17"/>
    </location>
</feature>
<dbReference type="Proteomes" id="UP000319732">
    <property type="component" value="Unassembled WGS sequence"/>
</dbReference>
<evidence type="ECO:0000256" key="12">
    <source>
        <dbReference type="ARBA" id="ARBA00023136"/>
    </source>
</evidence>
<keyword evidence="22" id="KW-1185">Reference proteome</keyword>
<evidence type="ECO:0000256" key="10">
    <source>
        <dbReference type="ARBA" id="ARBA00022827"/>
    </source>
</evidence>
<dbReference type="GO" id="GO:0016740">
    <property type="term" value="F:transferase activity"/>
    <property type="evidence" value="ECO:0007669"/>
    <property type="project" value="UniProtKB-UniRule"/>
</dbReference>
<dbReference type="EC" id="2.7.1.180" evidence="2 18"/>
<dbReference type="FunFam" id="3.10.520.10:FF:000001">
    <property type="entry name" value="FAD:protein FMN transferase"/>
    <property type="match status" value="1"/>
</dbReference>
<keyword evidence="12" id="KW-0472">Membrane</keyword>
<evidence type="ECO:0000256" key="20">
    <source>
        <dbReference type="SAM" id="SignalP"/>
    </source>
</evidence>
<evidence type="ECO:0000313" key="22">
    <source>
        <dbReference type="Proteomes" id="UP000319732"/>
    </source>
</evidence>
<evidence type="ECO:0000256" key="17">
    <source>
        <dbReference type="ARBA" id="ARBA00060485"/>
    </source>
</evidence>
<comment type="subcellular location">
    <subcellularLocation>
        <location evidence="17">Cell inner membrane</location>
        <topology evidence="17">Lipid-anchor</topology>
        <orientation evidence="17">Periplasmic side</orientation>
    </subcellularLocation>
</comment>
<keyword evidence="13" id="KW-0564">Palmitate</keyword>
<keyword evidence="7 18" id="KW-0808">Transferase</keyword>
<accession>A0A545TVW1</accession>
<dbReference type="InterPro" id="IPR024932">
    <property type="entry name" value="ApbE"/>
</dbReference>
<dbReference type="PANTHER" id="PTHR30040">
    <property type="entry name" value="THIAMINE BIOSYNTHESIS LIPOPROTEIN APBE"/>
    <property type="match status" value="1"/>
</dbReference>
<evidence type="ECO:0000256" key="6">
    <source>
        <dbReference type="ARBA" id="ARBA00022630"/>
    </source>
</evidence>
<keyword evidence="6 18" id="KW-0285">Flavoprotein</keyword>
<evidence type="ECO:0000256" key="2">
    <source>
        <dbReference type="ARBA" id="ARBA00011955"/>
    </source>
</evidence>
<feature type="binding site" evidence="19">
    <location>
        <position position="286"/>
    </location>
    <ligand>
        <name>Mg(2+)</name>
        <dbReference type="ChEBI" id="CHEBI:18420"/>
    </ligand>
</feature>
<evidence type="ECO:0000256" key="3">
    <source>
        <dbReference type="ARBA" id="ARBA00016337"/>
    </source>
</evidence>
<organism evidence="21 22">
    <name type="scientific">Exilibacterium tricleocarpae</name>
    <dbReference type="NCBI Taxonomy" id="2591008"/>
    <lineage>
        <taxon>Bacteria</taxon>
        <taxon>Pseudomonadati</taxon>
        <taxon>Pseudomonadota</taxon>
        <taxon>Gammaproteobacteria</taxon>
        <taxon>Cellvibrionales</taxon>
        <taxon>Cellvibrionaceae</taxon>
        <taxon>Exilibacterium</taxon>
    </lineage>
</organism>
<dbReference type="SUPFAM" id="SSF143631">
    <property type="entry name" value="ApbE-like"/>
    <property type="match status" value="1"/>
</dbReference>
<keyword evidence="9 20" id="KW-0732">Signal</keyword>
<evidence type="ECO:0000256" key="5">
    <source>
        <dbReference type="ARBA" id="ARBA00022519"/>
    </source>
</evidence>
<proteinExistence type="inferred from homology"/>
<dbReference type="Gene3D" id="3.10.520.10">
    <property type="entry name" value="ApbE-like domains"/>
    <property type="match status" value="1"/>
</dbReference>
<comment type="similarity">
    <text evidence="1 18">Belongs to the ApbE family.</text>
</comment>
<dbReference type="GO" id="GO:0005886">
    <property type="term" value="C:plasma membrane"/>
    <property type="evidence" value="ECO:0007669"/>
    <property type="project" value="UniProtKB-SubCell"/>
</dbReference>
<keyword evidence="4" id="KW-1003">Cell membrane</keyword>
<evidence type="ECO:0000256" key="4">
    <source>
        <dbReference type="ARBA" id="ARBA00022475"/>
    </source>
</evidence>
<comment type="caution">
    <text evidence="21">The sequence shown here is derived from an EMBL/GenBank/DDBJ whole genome shotgun (WGS) entry which is preliminary data.</text>
</comment>
<name>A0A545TVW1_9GAMM</name>
<evidence type="ECO:0000256" key="9">
    <source>
        <dbReference type="ARBA" id="ARBA00022729"/>
    </source>
</evidence>
<evidence type="ECO:0000313" key="21">
    <source>
        <dbReference type="EMBL" id="TQV81344.1"/>
    </source>
</evidence>
<dbReference type="RefSeq" id="WP_142904005.1">
    <property type="nucleotide sequence ID" value="NZ_ML660091.1"/>
</dbReference>
<keyword evidence="14" id="KW-0449">Lipoprotein</keyword>
<evidence type="ECO:0000256" key="1">
    <source>
        <dbReference type="ARBA" id="ARBA00008282"/>
    </source>
</evidence>
<feature type="chain" id="PRO_5039920553" description="FAD:protein FMN transferase" evidence="20">
    <location>
        <begin position="18"/>
        <end position="330"/>
    </location>
</feature>
<sequence>MPASFWFLCALLLTACADSGPGVTKLEGNTMGTRYHITLVGLQADRVKLQKAVERELETVNRHLSTYRPDSELSRFNRAPIDQWIEVSQTLFDVLRISHRISELSGGAFDPTVGPLVDLWGFGPEPRTQVPAPQAVARALQQVGYRAVAIHPDRTALRKTAPVSVDLSGVAKGYGVDRLARLFDTMGALDYLVEIGGELRLKGVNAGGRHWRIGIETPSLAGGAGKAFKVTNAGVATSGDYRNYYEIDGKRYSHTIDPRTGYPIDHPLASVTVVAPTSAEADALATALNVLGPTAALALATKQDIAAYFIEKVDAGFREYYSPTFEPYLP</sequence>
<evidence type="ECO:0000256" key="8">
    <source>
        <dbReference type="ARBA" id="ARBA00022723"/>
    </source>
</evidence>
<dbReference type="Pfam" id="PF02424">
    <property type="entry name" value="ApbE"/>
    <property type="match status" value="1"/>
</dbReference>
<dbReference type="EMBL" id="VHSG01000008">
    <property type="protein sequence ID" value="TQV81344.1"/>
    <property type="molecule type" value="Genomic_DNA"/>
</dbReference>
<keyword evidence="10 18" id="KW-0274">FAD</keyword>
<evidence type="ECO:0000256" key="14">
    <source>
        <dbReference type="ARBA" id="ARBA00023288"/>
    </source>
</evidence>
<evidence type="ECO:0000256" key="15">
    <source>
        <dbReference type="ARBA" id="ARBA00031306"/>
    </source>
</evidence>
<dbReference type="AlphaFoldDB" id="A0A545TVW1"/>
<comment type="catalytic activity">
    <reaction evidence="16 18">
        <text>L-threonyl-[protein] + FAD = FMN-L-threonyl-[protein] + AMP + H(+)</text>
        <dbReference type="Rhea" id="RHEA:36847"/>
        <dbReference type="Rhea" id="RHEA-COMP:11060"/>
        <dbReference type="Rhea" id="RHEA-COMP:11061"/>
        <dbReference type="ChEBI" id="CHEBI:15378"/>
        <dbReference type="ChEBI" id="CHEBI:30013"/>
        <dbReference type="ChEBI" id="CHEBI:57692"/>
        <dbReference type="ChEBI" id="CHEBI:74257"/>
        <dbReference type="ChEBI" id="CHEBI:456215"/>
        <dbReference type="EC" id="2.7.1.180"/>
    </reaction>
</comment>
<evidence type="ECO:0000256" key="18">
    <source>
        <dbReference type="PIRNR" id="PIRNR006268"/>
    </source>
</evidence>
<evidence type="ECO:0000256" key="16">
    <source>
        <dbReference type="ARBA" id="ARBA00048540"/>
    </source>
</evidence>
<gene>
    <name evidence="21" type="ORF">FKG94_09645</name>
</gene>
<feature type="binding site" evidence="19">
    <location>
        <position position="282"/>
    </location>
    <ligand>
        <name>Mg(2+)</name>
        <dbReference type="ChEBI" id="CHEBI:18420"/>
    </ligand>
</feature>
<evidence type="ECO:0000256" key="7">
    <source>
        <dbReference type="ARBA" id="ARBA00022679"/>
    </source>
</evidence>
<reference evidence="21 22" key="1">
    <citation type="submission" date="2019-06" db="EMBL/GenBank/DDBJ databases">
        <title>Whole genome sequence for Cellvibrionaceae sp. R142.</title>
        <authorList>
            <person name="Wang G."/>
        </authorList>
    </citation>
    <scope>NUCLEOTIDE SEQUENCE [LARGE SCALE GENOMIC DNA]</scope>
    <source>
        <strain evidence="21 22">R142</strain>
    </source>
</reference>
<dbReference type="InterPro" id="IPR003374">
    <property type="entry name" value="ApbE-like_sf"/>
</dbReference>
<dbReference type="PIRSF" id="PIRSF006268">
    <property type="entry name" value="ApbE"/>
    <property type="match status" value="1"/>
</dbReference>
<protein>
    <recommendedName>
        <fullName evidence="3 18">FAD:protein FMN transferase</fullName>
        <ecNumber evidence="2 18">2.7.1.180</ecNumber>
    </recommendedName>
    <alternativeName>
        <fullName evidence="15 18">Flavin transferase</fullName>
    </alternativeName>
</protein>
<evidence type="ECO:0000256" key="19">
    <source>
        <dbReference type="PIRSR" id="PIRSR006268-2"/>
    </source>
</evidence>
<dbReference type="OrthoDB" id="9778595at2"/>
<feature type="binding site" evidence="19">
    <location>
        <position position="169"/>
    </location>
    <ligand>
        <name>Mg(2+)</name>
        <dbReference type="ChEBI" id="CHEBI:18420"/>
    </ligand>
</feature>
<keyword evidence="8 18" id="KW-0479">Metal-binding</keyword>
<dbReference type="GO" id="GO:0046872">
    <property type="term" value="F:metal ion binding"/>
    <property type="evidence" value="ECO:0007669"/>
    <property type="project" value="UniProtKB-UniRule"/>
</dbReference>
<keyword evidence="5" id="KW-0997">Cell inner membrane</keyword>
<comment type="cofactor">
    <cofactor evidence="19">
        <name>Mg(2+)</name>
        <dbReference type="ChEBI" id="CHEBI:18420"/>
    </cofactor>
    <cofactor evidence="19">
        <name>Mn(2+)</name>
        <dbReference type="ChEBI" id="CHEBI:29035"/>
    </cofactor>
    <text evidence="19">Magnesium. Can also use manganese.</text>
</comment>
<dbReference type="PANTHER" id="PTHR30040:SF2">
    <property type="entry name" value="FAD:PROTEIN FMN TRANSFERASE"/>
    <property type="match status" value="1"/>
</dbReference>